<dbReference type="InterPro" id="IPR045857">
    <property type="entry name" value="O16G_dom_2"/>
</dbReference>
<dbReference type="GO" id="GO:0005975">
    <property type="term" value="P:carbohydrate metabolic process"/>
    <property type="evidence" value="ECO:0007669"/>
    <property type="project" value="InterPro"/>
</dbReference>
<dbReference type="PANTHER" id="PTHR10357">
    <property type="entry name" value="ALPHA-AMYLASE FAMILY MEMBER"/>
    <property type="match status" value="1"/>
</dbReference>
<protein>
    <submittedName>
        <fullName evidence="4">Alpha-glycosidase</fullName>
    </submittedName>
</protein>
<comment type="caution">
    <text evidence="4">The sequence shown here is derived from an EMBL/GenBank/DDBJ whole genome shotgun (WGS) entry which is preliminary data.</text>
</comment>
<evidence type="ECO:0000256" key="1">
    <source>
        <dbReference type="ARBA" id="ARBA00022801"/>
    </source>
</evidence>
<evidence type="ECO:0000313" key="5">
    <source>
        <dbReference type="Proteomes" id="UP000177273"/>
    </source>
</evidence>
<dbReference type="Gene3D" id="3.20.20.80">
    <property type="entry name" value="Glycosidases"/>
    <property type="match status" value="1"/>
</dbReference>
<dbReference type="Gene3D" id="3.90.400.10">
    <property type="entry name" value="Oligo-1,6-glucosidase, Domain 2"/>
    <property type="match status" value="1"/>
</dbReference>
<dbReference type="SUPFAM" id="SSF51445">
    <property type="entry name" value="(Trans)glycosidases"/>
    <property type="match status" value="1"/>
</dbReference>
<dbReference type="EMBL" id="MKIQ01000031">
    <property type="protein sequence ID" value="OFI45748.1"/>
    <property type="molecule type" value="Genomic_DNA"/>
</dbReference>
<dbReference type="InterPro" id="IPR013783">
    <property type="entry name" value="Ig-like_fold"/>
</dbReference>
<keyword evidence="2" id="KW-0326">Glycosidase</keyword>
<dbReference type="InterPro" id="IPR006047">
    <property type="entry name" value="GH13_cat_dom"/>
</dbReference>
<dbReference type="Proteomes" id="UP000177273">
    <property type="component" value="Unassembled WGS sequence"/>
</dbReference>
<keyword evidence="1" id="KW-0378">Hydrolase</keyword>
<accession>A0A9Q5NYN4</accession>
<dbReference type="CDD" id="cd02857">
    <property type="entry name" value="E_set_CDase_PDE_N"/>
    <property type="match status" value="1"/>
</dbReference>
<dbReference type="Pfam" id="PF00128">
    <property type="entry name" value="Alpha-amylase"/>
    <property type="match status" value="1"/>
</dbReference>
<organism evidence="4 5">
    <name type="scientific">Floricoccus penangensis</name>
    <dbReference type="NCBI Taxonomy" id="1859475"/>
    <lineage>
        <taxon>Bacteria</taxon>
        <taxon>Bacillati</taxon>
        <taxon>Bacillota</taxon>
        <taxon>Bacilli</taxon>
        <taxon>Lactobacillales</taxon>
        <taxon>Streptococcaceae</taxon>
        <taxon>Floricoccus</taxon>
    </lineage>
</organism>
<dbReference type="SUPFAM" id="SSF81296">
    <property type="entry name" value="E set domains"/>
    <property type="match status" value="1"/>
</dbReference>
<dbReference type="RefSeq" id="WP_070788712.1">
    <property type="nucleotide sequence ID" value="NZ_MKIQ01000031.1"/>
</dbReference>
<name>A0A9Q5NYN4_9LACT</name>
<proteinExistence type="predicted"/>
<dbReference type="InterPro" id="IPR017853">
    <property type="entry name" value="GH"/>
</dbReference>
<reference evidence="5" key="1">
    <citation type="submission" date="2016-09" db="EMBL/GenBank/DDBJ databases">
        <title>Draft genome sequence of a novel species of the family Streptococcaceae isolated from flowers.</title>
        <authorList>
            <person name="Chuah L.-O."/>
            <person name="Yap K.-P."/>
            <person name="Thong K.L."/>
            <person name="Liong M.T."/>
            <person name="Ahmad R."/>
            <person name="Rusul G."/>
        </authorList>
    </citation>
    <scope>NUCLEOTIDE SEQUENCE [LARGE SCALE GENOMIC DNA]</scope>
    <source>
        <strain evidence="5">HibF3</strain>
    </source>
</reference>
<dbReference type="InterPro" id="IPR004185">
    <property type="entry name" value="Glyco_hydro_13_lg-like_dom"/>
</dbReference>
<evidence type="ECO:0000256" key="2">
    <source>
        <dbReference type="ARBA" id="ARBA00023295"/>
    </source>
</evidence>
<gene>
    <name evidence="4" type="ORF">BG262_07045</name>
</gene>
<evidence type="ECO:0000313" key="4">
    <source>
        <dbReference type="EMBL" id="OFI45748.1"/>
    </source>
</evidence>
<feature type="domain" description="Glycosyl hydrolase family 13 catalytic" evidence="3">
    <location>
        <begin position="138"/>
        <end position="495"/>
    </location>
</feature>
<dbReference type="OrthoDB" id="9805159at2"/>
<dbReference type="PANTHER" id="PTHR10357:SF210">
    <property type="entry name" value="MALTODEXTRIN GLUCOSIDASE"/>
    <property type="match status" value="1"/>
</dbReference>
<keyword evidence="5" id="KW-1185">Reference proteome</keyword>
<dbReference type="CDD" id="cd11338">
    <property type="entry name" value="AmyAc_CMD"/>
    <property type="match status" value="1"/>
</dbReference>
<dbReference type="InterPro" id="IPR014756">
    <property type="entry name" value="Ig_E-set"/>
</dbReference>
<dbReference type="Pfam" id="PF02903">
    <property type="entry name" value="Alpha-amylase_N"/>
    <property type="match status" value="1"/>
</dbReference>
<dbReference type="Gene3D" id="2.60.40.10">
    <property type="entry name" value="Immunoglobulins"/>
    <property type="match status" value="1"/>
</dbReference>
<dbReference type="AlphaFoldDB" id="A0A9Q5NYN4"/>
<dbReference type="SMART" id="SM00642">
    <property type="entry name" value="Aamy"/>
    <property type="match status" value="1"/>
</dbReference>
<sequence>MNIAAMTHIPDSRYCFPISKNELIIRFRIAKEDSDIKVKLVHGPKYGFQQFQEYTDIEIRYTDNLYSYFEHKLVLDDVRLAYIFQITENDQIYYFCEDGLSSTYNFDNSFYNCFQMPYINDADILPLIPWTKDAVFYQIFVDRFNRGDMEKDDSYIDMDWNEIPTPKNFAGGDIEGIRKKISYLKGLGINVIYLTPIFQSISNHKYDIDDYYTIDPQFGEKLQLKKFIGEAHENGIRVILDAVFNHVSSSSVEFQDVLAYGSKSKFFNWFMAHDDAPSMELNNYEMFAGCNYMPKWNTSNTDVQNHLIEIGKYWIREFDIDGWRLDVSDEVSHVFWRKFREAVKNEKFDAILIGENWHDAYPYLMGDQYDSIMNYAFTKACLDYFAFDELDSKGMSERLSNILMRNSWQVNRMNLNLLDSHDTHRFYTQVDKSENKLLAGLALLFTFIGIPCIYYGTEIAMEGGYDPDSRRGFDWDESKWNNKVFNKVKELITIHSNQIIKEGEINIDYNEDLLLIKRTFNEDTIELVINNGDEVKEISIDNILSSNEFDKDKNTLKAQGYVISKY</sequence>
<dbReference type="GO" id="GO:0004553">
    <property type="term" value="F:hydrolase activity, hydrolyzing O-glycosyl compounds"/>
    <property type="evidence" value="ECO:0007669"/>
    <property type="project" value="InterPro"/>
</dbReference>
<evidence type="ECO:0000259" key="3">
    <source>
        <dbReference type="SMART" id="SM00642"/>
    </source>
</evidence>